<name>A0A5B7E550_PORTR</name>
<dbReference type="AlphaFoldDB" id="A0A5B7E550"/>
<reference evidence="2 3" key="1">
    <citation type="submission" date="2019-05" db="EMBL/GenBank/DDBJ databases">
        <title>Another draft genome of Portunus trituberculatus and its Hox gene families provides insights of decapod evolution.</title>
        <authorList>
            <person name="Jeong J.-H."/>
            <person name="Song I."/>
            <person name="Kim S."/>
            <person name="Choi T."/>
            <person name="Kim D."/>
            <person name="Ryu S."/>
            <person name="Kim W."/>
        </authorList>
    </citation>
    <scope>NUCLEOTIDE SEQUENCE [LARGE SCALE GENOMIC DNA]</scope>
    <source>
        <tissue evidence="2">Muscle</tissue>
    </source>
</reference>
<evidence type="ECO:0000313" key="3">
    <source>
        <dbReference type="Proteomes" id="UP000324222"/>
    </source>
</evidence>
<accession>A0A5B7E550</accession>
<proteinExistence type="predicted"/>
<keyword evidence="3" id="KW-1185">Reference proteome</keyword>
<feature type="region of interest" description="Disordered" evidence="1">
    <location>
        <begin position="1"/>
        <end position="35"/>
    </location>
</feature>
<gene>
    <name evidence="2" type="ORF">E2C01_022329</name>
</gene>
<dbReference type="Proteomes" id="UP000324222">
    <property type="component" value="Unassembled WGS sequence"/>
</dbReference>
<organism evidence="2 3">
    <name type="scientific">Portunus trituberculatus</name>
    <name type="common">Swimming crab</name>
    <name type="synonym">Neptunus trituberculatus</name>
    <dbReference type="NCBI Taxonomy" id="210409"/>
    <lineage>
        <taxon>Eukaryota</taxon>
        <taxon>Metazoa</taxon>
        <taxon>Ecdysozoa</taxon>
        <taxon>Arthropoda</taxon>
        <taxon>Crustacea</taxon>
        <taxon>Multicrustacea</taxon>
        <taxon>Malacostraca</taxon>
        <taxon>Eumalacostraca</taxon>
        <taxon>Eucarida</taxon>
        <taxon>Decapoda</taxon>
        <taxon>Pleocyemata</taxon>
        <taxon>Brachyura</taxon>
        <taxon>Eubrachyura</taxon>
        <taxon>Portunoidea</taxon>
        <taxon>Portunidae</taxon>
        <taxon>Portuninae</taxon>
        <taxon>Portunus</taxon>
    </lineage>
</organism>
<dbReference type="EMBL" id="VSRR010002017">
    <property type="protein sequence ID" value="MPC29111.1"/>
    <property type="molecule type" value="Genomic_DNA"/>
</dbReference>
<comment type="caution">
    <text evidence="2">The sequence shown here is derived from an EMBL/GenBank/DDBJ whole genome shotgun (WGS) entry which is preliminary data.</text>
</comment>
<protein>
    <submittedName>
        <fullName evidence="2">Uncharacterized protein</fullName>
    </submittedName>
</protein>
<sequence>MFIEGGLAKGKCRSQAAAARRGSSEHPGSASPRPISVARSVTHSQYSIPNSSFSREIMLEQYV</sequence>
<evidence type="ECO:0000313" key="2">
    <source>
        <dbReference type="EMBL" id="MPC29111.1"/>
    </source>
</evidence>
<evidence type="ECO:0000256" key="1">
    <source>
        <dbReference type="SAM" id="MobiDB-lite"/>
    </source>
</evidence>